<gene>
    <name evidence="11" type="ORF">GR167_16265</name>
</gene>
<dbReference type="PANTHER" id="PTHR43038:SF4">
    <property type="entry name" value="RIBOSOME-ASSOCIATED ATPASE"/>
    <property type="match status" value="1"/>
</dbReference>
<evidence type="ECO:0000256" key="4">
    <source>
        <dbReference type="ARBA" id="ARBA00022840"/>
    </source>
</evidence>
<dbReference type="GO" id="GO:0016887">
    <property type="term" value="F:ATP hydrolysis activity"/>
    <property type="evidence" value="ECO:0007669"/>
    <property type="project" value="InterPro"/>
</dbReference>
<dbReference type="RefSeq" id="WP_160974784.1">
    <property type="nucleotide sequence ID" value="NZ_WWEN01000008.1"/>
</dbReference>
<evidence type="ECO:0000256" key="5">
    <source>
        <dbReference type="ARBA" id="ARBA00022989"/>
    </source>
</evidence>
<dbReference type="InterPro" id="IPR013525">
    <property type="entry name" value="ABC2_TM"/>
</dbReference>
<feature type="transmembrane region" description="Helical" evidence="8">
    <location>
        <begin position="774"/>
        <end position="797"/>
    </location>
</feature>
<dbReference type="SMART" id="SM00382">
    <property type="entry name" value="AAA"/>
    <property type="match status" value="2"/>
</dbReference>
<feature type="transmembrane region" description="Helical" evidence="8">
    <location>
        <begin position="895"/>
        <end position="914"/>
    </location>
</feature>
<sequence>MTQQADTGRDTIAEVSSLGLRYGKTVALRDISLALPAGKMLGLIGPDGVGKSSLLALLAGSRVIQEGEVHVLGGDMRDAAHRRRVCSRIAYMPQGLGKNLYPTLSVFENLDFFGRLFGHDLAEREKRIDALLAATGMSPFRDRPVAKLSGGMKQKLGLCCALIHDPDFLILDEPTTGVDPLSRRQFWELIEKIRADRPGMSVIVSTAYMEEAARFDWLVAMNDGRVLDTGTPAELLQRTGTGTLDEAFIVLLPEDDRRGYEKVSIPPLQGAHDKIAIEAEDLTKLFGDFTAVDSVSFRIRKGEIFGFLGSNGCGKTTTMKMLTGLLEPSNGKAQLFGHEVDARDMATRRRVGFMSQSFSLYTELTVRQNLILHARLFGIDEEEIPGRVEDMVTRFDLAADIDSLPSALPLGIRQRLSLAVALIHGPEILILDEPTSGVDPVARDGFWKLLGELSRRDGVTIFVSTHFMNEAELCDRISLMHAGDVLVSDSAEAIKASKNAETLEEAFIAYLEEAIGTPEEETPPPAPEPAPQPGRRRFPDGAQSTFSLRRLYSFFRLESLQLRRDPIRLFTALIGSVLLMFVNGYGVSMDVEDLTFAALDRDKTSMSRDYIQDIAGSRYFIEQPPLESHAEMDARMRAGELGLALEIPPGFARRVARGETVEIGAWIDGGNPLTANTVSGYVQGMHADWLQRKAREAYGDAAIAGNFELVTRFRYNPDLQSIIAIVPAVIPLLLLMIPAILAALSVVREKELGSIINLYVTPATRFEFLLGKQLAYVALAFVNFLLMTFMALTIFGVPFTGSFAALTLSAILYVIATTAIGLFISVFISSQITALFATAMLTMIPGVQYSGLIDPVSALSGAGRIVGEIYPTSWFITVARGTFSKGLGFEDLSQAMTMIALAIPVVLGLATLLLRKQAR</sequence>
<dbReference type="SUPFAM" id="SSF52540">
    <property type="entry name" value="P-loop containing nucleoside triphosphate hydrolases"/>
    <property type="match status" value="2"/>
</dbReference>
<evidence type="ECO:0000256" key="3">
    <source>
        <dbReference type="ARBA" id="ARBA00022741"/>
    </source>
</evidence>
<feature type="transmembrane region" description="Helical" evidence="8">
    <location>
        <begin position="803"/>
        <end position="827"/>
    </location>
</feature>
<dbReference type="PROSITE" id="PS50893">
    <property type="entry name" value="ABC_TRANSPORTER_2"/>
    <property type="match status" value="2"/>
</dbReference>
<evidence type="ECO:0000313" key="11">
    <source>
        <dbReference type="EMBL" id="MYM56872.1"/>
    </source>
</evidence>
<dbReference type="InterPro" id="IPR003439">
    <property type="entry name" value="ABC_transporter-like_ATP-bd"/>
</dbReference>
<proteinExistence type="predicted"/>
<feature type="domain" description="ABC transporter" evidence="9">
    <location>
        <begin position="277"/>
        <end position="507"/>
    </location>
</feature>
<keyword evidence="4" id="KW-0067">ATP-binding</keyword>
<dbReference type="PROSITE" id="PS00211">
    <property type="entry name" value="ABC_TRANSPORTER_1"/>
    <property type="match status" value="1"/>
</dbReference>
<comment type="subcellular location">
    <subcellularLocation>
        <location evidence="1">Membrane</location>
        <topology evidence="1">Multi-pass membrane protein</topology>
    </subcellularLocation>
</comment>
<feature type="region of interest" description="Disordered" evidence="7">
    <location>
        <begin position="517"/>
        <end position="539"/>
    </location>
</feature>
<evidence type="ECO:0000256" key="1">
    <source>
        <dbReference type="ARBA" id="ARBA00004141"/>
    </source>
</evidence>
<keyword evidence="6 8" id="KW-0472">Membrane</keyword>
<feature type="transmembrane region" description="Helical" evidence="8">
    <location>
        <begin position="722"/>
        <end position="747"/>
    </location>
</feature>
<dbReference type="NCBIfam" id="NF033858">
    <property type="entry name" value="ABC2_perm_RbbA"/>
    <property type="match status" value="1"/>
</dbReference>
<dbReference type="InterPro" id="IPR047651">
    <property type="entry name" value="ABC2_perm_RbbA"/>
</dbReference>
<feature type="domain" description="ABC transmembrane type-2" evidence="10">
    <location>
        <begin position="687"/>
        <end position="917"/>
    </location>
</feature>
<evidence type="ECO:0000256" key="2">
    <source>
        <dbReference type="ARBA" id="ARBA00022692"/>
    </source>
</evidence>
<protein>
    <submittedName>
        <fullName evidence="11">Ribosome-associated ATPase/putative transporter RbbA</fullName>
    </submittedName>
</protein>
<dbReference type="CDD" id="cd03230">
    <property type="entry name" value="ABC_DR_subfamily_A"/>
    <property type="match status" value="1"/>
</dbReference>
<accession>A0A6L8LU11</accession>
<evidence type="ECO:0000259" key="9">
    <source>
        <dbReference type="PROSITE" id="PS50893"/>
    </source>
</evidence>
<evidence type="ECO:0000259" key="10">
    <source>
        <dbReference type="PROSITE" id="PS51012"/>
    </source>
</evidence>
<dbReference type="GO" id="GO:0016020">
    <property type="term" value="C:membrane"/>
    <property type="evidence" value="ECO:0007669"/>
    <property type="project" value="UniProtKB-SubCell"/>
</dbReference>
<dbReference type="GO" id="GO:0140359">
    <property type="term" value="F:ABC-type transporter activity"/>
    <property type="evidence" value="ECO:0007669"/>
    <property type="project" value="InterPro"/>
</dbReference>
<organism evidence="11 12">
    <name type="scientific">Thalassovita mangrovi</name>
    <dbReference type="NCBI Taxonomy" id="2692236"/>
    <lineage>
        <taxon>Bacteria</taxon>
        <taxon>Pseudomonadati</taxon>
        <taxon>Pseudomonadota</taxon>
        <taxon>Alphaproteobacteria</taxon>
        <taxon>Rhodobacterales</taxon>
        <taxon>Roseobacteraceae</taxon>
        <taxon>Thalassovita</taxon>
    </lineage>
</organism>
<dbReference type="InterPro" id="IPR017871">
    <property type="entry name" value="ABC_transporter-like_CS"/>
</dbReference>
<dbReference type="Pfam" id="PF12698">
    <property type="entry name" value="ABC2_membrane_3"/>
    <property type="match status" value="1"/>
</dbReference>
<dbReference type="PANTHER" id="PTHR43038">
    <property type="entry name" value="ATP-BINDING CASSETTE, SUB-FAMILY H, MEMBER 1"/>
    <property type="match status" value="1"/>
</dbReference>
<dbReference type="EMBL" id="WWEN01000008">
    <property type="protein sequence ID" value="MYM56872.1"/>
    <property type="molecule type" value="Genomic_DNA"/>
</dbReference>
<keyword evidence="12" id="KW-1185">Reference proteome</keyword>
<feature type="transmembrane region" description="Helical" evidence="8">
    <location>
        <begin position="834"/>
        <end position="853"/>
    </location>
</feature>
<keyword evidence="2 8" id="KW-0812">Transmembrane</keyword>
<evidence type="ECO:0000256" key="6">
    <source>
        <dbReference type="ARBA" id="ARBA00023136"/>
    </source>
</evidence>
<dbReference type="Pfam" id="PF00005">
    <property type="entry name" value="ABC_tran"/>
    <property type="match status" value="2"/>
</dbReference>
<dbReference type="AlphaFoldDB" id="A0A6L8LU11"/>
<feature type="compositionally biased region" description="Pro residues" evidence="7">
    <location>
        <begin position="523"/>
        <end position="532"/>
    </location>
</feature>
<dbReference type="InterPro" id="IPR027417">
    <property type="entry name" value="P-loop_NTPase"/>
</dbReference>
<dbReference type="Gene3D" id="3.40.1710.10">
    <property type="entry name" value="abc type-2 transporter like domain"/>
    <property type="match status" value="1"/>
</dbReference>
<dbReference type="Proteomes" id="UP000479043">
    <property type="component" value="Unassembled WGS sequence"/>
</dbReference>
<evidence type="ECO:0000256" key="8">
    <source>
        <dbReference type="SAM" id="Phobius"/>
    </source>
</evidence>
<evidence type="ECO:0000256" key="7">
    <source>
        <dbReference type="SAM" id="MobiDB-lite"/>
    </source>
</evidence>
<dbReference type="PROSITE" id="PS51012">
    <property type="entry name" value="ABC_TM2"/>
    <property type="match status" value="1"/>
</dbReference>
<dbReference type="GO" id="GO:0005524">
    <property type="term" value="F:ATP binding"/>
    <property type="evidence" value="ECO:0007669"/>
    <property type="project" value="UniProtKB-KW"/>
</dbReference>
<feature type="domain" description="ABC transporter" evidence="9">
    <location>
        <begin position="13"/>
        <end position="248"/>
    </location>
</feature>
<dbReference type="InterPro" id="IPR003593">
    <property type="entry name" value="AAA+_ATPase"/>
</dbReference>
<name>A0A6L8LU11_9RHOB</name>
<dbReference type="Gene3D" id="3.40.50.300">
    <property type="entry name" value="P-loop containing nucleotide triphosphate hydrolases"/>
    <property type="match status" value="2"/>
</dbReference>
<dbReference type="InterPro" id="IPR047817">
    <property type="entry name" value="ABC2_TM_bact-type"/>
</dbReference>
<keyword evidence="5 8" id="KW-1133">Transmembrane helix</keyword>
<evidence type="ECO:0000313" key="12">
    <source>
        <dbReference type="Proteomes" id="UP000479043"/>
    </source>
</evidence>
<comment type="caution">
    <text evidence="11">The sequence shown here is derived from an EMBL/GenBank/DDBJ whole genome shotgun (WGS) entry which is preliminary data.</text>
</comment>
<keyword evidence="3" id="KW-0547">Nucleotide-binding</keyword>
<reference evidence="11 12" key="1">
    <citation type="submission" date="2020-01" db="EMBL/GenBank/DDBJ databases">
        <authorList>
            <person name="Chen S."/>
        </authorList>
    </citation>
    <scope>NUCLEOTIDE SEQUENCE [LARGE SCALE GENOMIC DNA]</scope>
    <source>
        <strain evidence="11 12">GS-10</strain>
    </source>
</reference>